<dbReference type="InParanoid" id="G2XXN7"/>
<gene>
    <name evidence="2" type="ORF">BofuT4_P007930.1</name>
</gene>
<dbReference type="STRING" id="999810.G2XXN7"/>
<dbReference type="AlphaFoldDB" id="G2XXN7"/>
<feature type="compositionally biased region" description="Basic and acidic residues" evidence="1">
    <location>
        <begin position="210"/>
        <end position="222"/>
    </location>
</feature>
<evidence type="ECO:0000313" key="2">
    <source>
        <dbReference type="EMBL" id="CCD45076.1"/>
    </source>
</evidence>
<feature type="compositionally biased region" description="Low complexity" evidence="1">
    <location>
        <begin position="193"/>
        <end position="209"/>
    </location>
</feature>
<evidence type="ECO:0000256" key="1">
    <source>
        <dbReference type="SAM" id="MobiDB-lite"/>
    </source>
</evidence>
<reference evidence="3" key="1">
    <citation type="journal article" date="2011" name="PLoS Genet.">
        <title>Genomic analysis of the necrotrophic fungal pathogens Sclerotinia sclerotiorum and Botrytis cinerea.</title>
        <authorList>
            <person name="Amselem J."/>
            <person name="Cuomo C.A."/>
            <person name="van Kan J.A."/>
            <person name="Viaud M."/>
            <person name="Benito E.P."/>
            <person name="Couloux A."/>
            <person name="Coutinho P.M."/>
            <person name="de Vries R.P."/>
            <person name="Dyer P.S."/>
            <person name="Fillinger S."/>
            <person name="Fournier E."/>
            <person name="Gout L."/>
            <person name="Hahn M."/>
            <person name="Kohn L."/>
            <person name="Lapalu N."/>
            <person name="Plummer K.M."/>
            <person name="Pradier J.M."/>
            <person name="Quevillon E."/>
            <person name="Sharon A."/>
            <person name="Simon A."/>
            <person name="ten Have A."/>
            <person name="Tudzynski B."/>
            <person name="Tudzynski P."/>
            <person name="Wincker P."/>
            <person name="Andrew M."/>
            <person name="Anthouard V."/>
            <person name="Beever R.E."/>
            <person name="Beffa R."/>
            <person name="Benoit I."/>
            <person name="Bouzid O."/>
            <person name="Brault B."/>
            <person name="Chen Z."/>
            <person name="Choquer M."/>
            <person name="Collemare J."/>
            <person name="Cotton P."/>
            <person name="Danchin E.G."/>
            <person name="Da Silva C."/>
            <person name="Gautier A."/>
            <person name="Giraud C."/>
            <person name="Giraud T."/>
            <person name="Gonzalez C."/>
            <person name="Grossetete S."/>
            <person name="Guldener U."/>
            <person name="Henrissat B."/>
            <person name="Howlett B.J."/>
            <person name="Kodira C."/>
            <person name="Kretschmer M."/>
            <person name="Lappartient A."/>
            <person name="Leroch M."/>
            <person name="Levis C."/>
            <person name="Mauceli E."/>
            <person name="Neuveglise C."/>
            <person name="Oeser B."/>
            <person name="Pearson M."/>
            <person name="Poulain J."/>
            <person name="Poussereau N."/>
            <person name="Quesneville H."/>
            <person name="Rascle C."/>
            <person name="Schumacher J."/>
            <person name="Segurens B."/>
            <person name="Sexton A."/>
            <person name="Silva E."/>
            <person name="Sirven C."/>
            <person name="Soanes D.M."/>
            <person name="Talbot N.J."/>
            <person name="Templeton M."/>
            <person name="Yandava C."/>
            <person name="Yarden O."/>
            <person name="Zeng Q."/>
            <person name="Rollins J.A."/>
            <person name="Lebrun M.H."/>
            <person name="Dickman M."/>
        </authorList>
    </citation>
    <scope>NUCLEOTIDE SEQUENCE [LARGE SCALE GENOMIC DNA]</scope>
    <source>
        <strain evidence="3">T4</strain>
    </source>
</reference>
<feature type="region of interest" description="Disordered" evidence="1">
    <location>
        <begin position="20"/>
        <end position="55"/>
    </location>
</feature>
<accession>G2XXN7</accession>
<dbReference type="HOGENOM" id="CLU_062858_0_0_1"/>
<feature type="compositionally biased region" description="Basic and acidic residues" evidence="1">
    <location>
        <begin position="296"/>
        <end position="313"/>
    </location>
</feature>
<protein>
    <submittedName>
        <fullName evidence="2">Uncharacterized protein</fullName>
    </submittedName>
</protein>
<dbReference type="OrthoDB" id="437973at2759"/>
<dbReference type="EMBL" id="FQ790275">
    <property type="protein sequence ID" value="CCD45076.1"/>
    <property type="molecule type" value="Genomic_DNA"/>
</dbReference>
<dbReference type="Proteomes" id="UP000008177">
    <property type="component" value="Unplaced contigs"/>
</dbReference>
<proteinExistence type="predicted"/>
<feature type="region of interest" description="Disordered" evidence="1">
    <location>
        <begin position="169"/>
        <end position="373"/>
    </location>
</feature>
<feature type="compositionally biased region" description="Acidic residues" evidence="1">
    <location>
        <begin position="20"/>
        <end position="44"/>
    </location>
</feature>
<sequence>MSIDCNVKELRDSCVGLVAEEEEKAETADDVGDDGDGDDDDDDKVDSSQEQHHHTVSIGPKTILKYANSPFQACLLHSFSWTPLFHWCCTSTNVHRIRSIDKIFIADCSLRHYSYECKANAQERPYVSRPSRTQQLSNPKLVPKLTSDVPQDLLKKKGIADEQLAKLELERGRKRERQNEDMDTGASKRRRSASSASVSTISTNMSRSPSPREARRAPDTYKSRHSYSPPQPASSRYKRRTPSLSPSPSPPRQDIQNSGQKRRRDASSSVDSYSSRDEEDMRDSRERGNSRSTRKRFNDRSPEIRGRKSESRSPHRGRRNVSTDRRRFDEPRVNEGRRESFASSAAHAHPPRERSMSPFSKRLALTQAMNMGR</sequence>
<name>G2XXN7_BOTF4</name>
<evidence type="ECO:0000313" key="3">
    <source>
        <dbReference type="Proteomes" id="UP000008177"/>
    </source>
</evidence>
<feature type="compositionally biased region" description="Basic and acidic residues" evidence="1">
    <location>
        <begin position="321"/>
        <end position="340"/>
    </location>
</feature>
<organism evidence="2 3">
    <name type="scientific">Botryotinia fuckeliana (strain T4)</name>
    <name type="common">Noble rot fungus</name>
    <name type="synonym">Botrytis cinerea</name>
    <dbReference type="NCBI Taxonomy" id="999810"/>
    <lineage>
        <taxon>Eukaryota</taxon>
        <taxon>Fungi</taxon>
        <taxon>Dikarya</taxon>
        <taxon>Ascomycota</taxon>
        <taxon>Pezizomycotina</taxon>
        <taxon>Leotiomycetes</taxon>
        <taxon>Helotiales</taxon>
        <taxon>Sclerotiniaceae</taxon>
        <taxon>Botrytis</taxon>
    </lineage>
</organism>
<feature type="compositionally biased region" description="Basic and acidic residues" evidence="1">
    <location>
        <begin position="169"/>
        <end position="180"/>
    </location>
</feature>
<feature type="region of interest" description="Disordered" evidence="1">
    <location>
        <begin position="123"/>
        <end position="149"/>
    </location>
</feature>
<dbReference type="Pfam" id="PF13917">
    <property type="entry name" value="zf-CCHC_3"/>
    <property type="match status" value="1"/>
</dbReference>